<evidence type="ECO:0000259" key="2">
    <source>
        <dbReference type="Pfam" id="PF08862"/>
    </source>
</evidence>
<evidence type="ECO:0000313" key="3">
    <source>
        <dbReference type="EMBL" id="MBB1124339.1"/>
    </source>
</evidence>
<dbReference type="InterPro" id="IPR014961">
    <property type="entry name" value="DUF1829"/>
</dbReference>
<feature type="domain" description="DUF1829" evidence="2">
    <location>
        <begin position="159"/>
        <end position="247"/>
    </location>
</feature>
<name>A0A839HBM3_9LACO</name>
<dbReference type="Proteomes" id="UP000547628">
    <property type="component" value="Unassembled WGS sequence"/>
</dbReference>
<dbReference type="Pfam" id="PF08862">
    <property type="entry name" value="DUF1829"/>
    <property type="match status" value="1"/>
</dbReference>
<evidence type="ECO:0000313" key="4">
    <source>
        <dbReference type="Proteomes" id="UP000547628"/>
    </source>
</evidence>
<dbReference type="EMBL" id="JACIVD010000073">
    <property type="protein sequence ID" value="MBB1124339.1"/>
    <property type="molecule type" value="Genomic_DNA"/>
</dbReference>
<comment type="caution">
    <text evidence="3">The sequence shown here is derived from an EMBL/GenBank/DDBJ whole genome shotgun (WGS) entry which is preliminary data.</text>
</comment>
<evidence type="ECO:0000259" key="1">
    <source>
        <dbReference type="Pfam" id="PF08861"/>
    </source>
</evidence>
<accession>A0A839HBM3</accession>
<gene>
    <name evidence="3" type="ORF">H5S41_10290</name>
</gene>
<dbReference type="InterPro" id="IPR014960">
    <property type="entry name" value="DUF1828"/>
</dbReference>
<dbReference type="RefSeq" id="WP_182603247.1">
    <property type="nucleotide sequence ID" value="NZ_JACIVD010000073.1"/>
</dbReference>
<feature type="domain" description="DUF1828" evidence="1">
    <location>
        <begin position="33"/>
        <end position="122"/>
    </location>
</feature>
<protein>
    <submittedName>
        <fullName evidence="3">DUF1828 domain-containing protein</fullName>
    </submittedName>
</protein>
<proteinExistence type="predicted"/>
<organism evidence="3 4">
    <name type="scientific">Limosilactobacillus albertensis</name>
    <dbReference type="NCBI Taxonomy" id="2759752"/>
    <lineage>
        <taxon>Bacteria</taxon>
        <taxon>Bacillati</taxon>
        <taxon>Bacillota</taxon>
        <taxon>Bacilli</taxon>
        <taxon>Lactobacillales</taxon>
        <taxon>Lactobacillaceae</taxon>
        <taxon>Limosilactobacillus</taxon>
    </lineage>
</organism>
<reference evidence="3 4" key="1">
    <citation type="submission" date="2020-07" db="EMBL/GenBank/DDBJ databases">
        <title>Description of Limosilactobacillus balticus sp. nov., Limosilactobacillus agrestis sp. nov., Limosilactobacillus albertensis sp. nov., Limosilactobacillus rudii sp. nov., Limosilactobacillus fastidiosus sp. nov., five novel Limosilactobacillus species isolated from the vertebrate gastrointestinal tract, and proposal of 6 subspecies of Limosilactobacillus reuteri adapted to the gastrointestinal tract of specific vertebrate hosts.</title>
        <authorList>
            <person name="Li F."/>
            <person name="Cheng C."/>
            <person name="Zheng J."/>
            <person name="Quevedo R.M."/>
            <person name="Li J."/>
            <person name="Roos S."/>
            <person name="Gaenzle M.G."/>
            <person name="Walter J."/>
        </authorList>
    </citation>
    <scope>NUCLEOTIDE SEQUENCE [LARGE SCALE GENOMIC DNA]</scope>
    <source>
        <strain evidence="3 4">Lr3000</strain>
    </source>
</reference>
<sequence>MPLSTKELLNNYYRFLSKSYQINKLDDTDEIITPFTDNIGDKITLYLSRSKDNKIKLDDDGYTLDNLEMMNVNLSDARQQVLRKICSQYEVSLSDDGILYNTGTTADFPRMKLNITSAILKIGDLSFTQHSQVKKMFVDDVIATLNQNDLGGLPSYFMGRSGVKYNFPYVVAQQKTHPLKIVDVTNHINNRNIMQTAFQFSDIKNNSSFQYNSPKLMLIYNDKISSPSDQALRIAKDIGFMPMPFSKLSSIKKQLTA</sequence>
<dbReference type="Pfam" id="PF08861">
    <property type="entry name" value="DUF1828"/>
    <property type="match status" value="1"/>
</dbReference>
<dbReference type="AlphaFoldDB" id="A0A839HBM3"/>